<dbReference type="PANTHER" id="PTHR42879">
    <property type="entry name" value="3-OXOACYL-(ACYL-CARRIER-PROTEIN) REDUCTASE"/>
    <property type="match status" value="1"/>
</dbReference>
<evidence type="ECO:0000256" key="1">
    <source>
        <dbReference type="ARBA" id="ARBA00006484"/>
    </source>
</evidence>
<proteinExistence type="inferred from homology"/>
<dbReference type="NCBIfam" id="TIGR01829">
    <property type="entry name" value="AcAcCoA_reduct"/>
    <property type="match status" value="1"/>
</dbReference>
<gene>
    <name evidence="3" type="ORF">DMENIID0002_00110</name>
</gene>
<dbReference type="GO" id="GO:0018454">
    <property type="term" value="F:acetoacetyl-CoA reductase activity"/>
    <property type="evidence" value="ECO:0007669"/>
    <property type="project" value="InterPro"/>
</dbReference>
<organism evidence="3">
    <name type="scientific">Candidatus Tisiphia endosymbiont of Sergentomyia squamirostris</name>
    <dbReference type="NCBI Taxonomy" id="3113639"/>
    <lineage>
        <taxon>Bacteria</taxon>
        <taxon>Pseudomonadati</taxon>
        <taxon>Pseudomonadota</taxon>
        <taxon>Alphaproteobacteria</taxon>
        <taxon>Rickettsiales</taxon>
        <taxon>Rickettsiaceae</taxon>
        <taxon>Rickettsieae</taxon>
        <taxon>Candidatus Tisiphia</taxon>
    </lineage>
</organism>
<dbReference type="NCBIfam" id="NF009464">
    <property type="entry name" value="PRK12824.1"/>
    <property type="match status" value="1"/>
</dbReference>
<dbReference type="PRINTS" id="PR00081">
    <property type="entry name" value="GDHRDH"/>
</dbReference>
<dbReference type="GO" id="GO:0032787">
    <property type="term" value="P:monocarboxylic acid metabolic process"/>
    <property type="evidence" value="ECO:0007669"/>
    <property type="project" value="UniProtKB-ARBA"/>
</dbReference>
<dbReference type="AlphaFoldDB" id="A0AAT9G6D1"/>
<dbReference type="GO" id="GO:0042619">
    <property type="term" value="P:poly-hydroxybutyrate biosynthetic process"/>
    <property type="evidence" value="ECO:0007669"/>
    <property type="project" value="InterPro"/>
</dbReference>
<dbReference type="InterPro" id="IPR002347">
    <property type="entry name" value="SDR_fam"/>
</dbReference>
<comment type="similarity">
    <text evidence="1">Belongs to the short-chain dehydrogenases/reductases (SDR) family.</text>
</comment>
<keyword evidence="2" id="KW-0560">Oxidoreductase</keyword>
<accession>A0AAT9G6D1</accession>
<protein>
    <submittedName>
        <fullName evidence="3">SDR family oxidoreductase</fullName>
    </submittedName>
</protein>
<dbReference type="Pfam" id="PF13561">
    <property type="entry name" value="adh_short_C2"/>
    <property type="match status" value="1"/>
</dbReference>
<dbReference type="CDD" id="cd05333">
    <property type="entry name" value="BKR_SDR_c"/>
    <property type="match status" value="1"/>
</dbReference>
<dbReference type="InterPro" id="IPR020904">
    <property type="entry name" value="Sc_DH/Rdtase_CS"/>
</dbReference>
<dbReference type="InterPro" id="IPR036291">
    <property type="entry name" value="NAD(P)-bd_dom_sf"/>
</dbReference>
<dbReference type="InterPro" id="IPR050259">
    <property type="entry name" value="SDR"/>
</dbReference>
<dbReference type="EMBL" id="AP029170">
    <property type="protein sequence ID" value="BFD45365.1"/>
    <property type="molecule type" value="Genomic_DNA"/>
</dbReference>
<dbReference type="Gene3D" id="3.40.50.720">
    <property type="entry name" value="NAD(P)-binding Rossmann-like Domain"/>
    <property type="match status" value="1"/>
</dbReference>
<dbReference type="InterPro" id="IPR011283">
    <property type="entry name" value="Acetoacetyl-CoA_reductase"/>
</dbReference>
<dbReference type="FunFam" id="3.40.50.720:FF:000173">
    <property type="entry name" value="3-oxoacyl-[acyl-carrier protein] reductase"/>
    <property type="match status" value="1"/>
</dbReference>
<dbReference type="PANTHER" id="PTHR42879:SF2">
    <property type="entry name" value="3-OXOACYL-[ACYL-CARRIER-PROTEIN] REDUCTASE FABG"/>
    <property type="match status" value="1"/>
</dbReference>
<evidence type="ECO:0000313" key="3">
    <source>
        <dbReference type="EMBL" id="BFD45365.1"/>
    </source>
</evidence>
<name>A0AAT9G6D1_9RICK</name>
<sequence>MSKLAVVTGGTRGIGKAITIALRDRGFIVVANFYSDYQAAKDFNENYSIKTKQWNTANYAECFRSIKELENEFDRPVSVLVNNAGITRDAMMHKMAEEEWQEVINVNLSSCFNMCRAVINQMRNQNYGRIINISSINAQAGQIGQTNYSAAKAGIIGFTKALARESASKNITVNCIAPGYIKTSMVEKIPANVLEQIIAAVPMKRLGRPEEIARAVEYLADEQAGFITRETLSINGGYNMS</sequence>
<dbReference type="PROSITE" id="PS00061">
    <property type="entry name" value="ADH_SHORT"/>
    <property type="match status" value="1"/>
</dbReference>
<dbReference type="NCBIfam" id="NF009466">
    <property type="entry name" value="PRK12826.1-2"/>
    <property type="match status" value="1"/>
</dbReference>
<reference evidence="3" key="1">
    <citation type="submission" date="2024-01" db="EMBL/GenBank/DDBJ databases">
        <title>Sequencing the genomes of a sandfly, Sergentomyia squamirostris, and its two endosymbionts.</title>
        <authorList>
            <person name="Itokawa K."/>
            <person name="Sanjoba C."/>
        </authorList>
    </citation>
    <scope>NUCLEOTIDE SEQUENCE</scope>
    <source>
        <strain evidence="3">RiSSQ</strain>
    </source>
</reference>
<evidence type="ECO:0000256" key="2">
    <source>
        <dbReference type="ARBA" id="ARBA00023002"/>
    </source>
</evidence>
<dbReference type="GO" id="GO:0005737">
    <property type="term" value="C:cytoplasm"/>
    <property type="evidence" value="ECO:0007669"/>
    <property type="project" value="InterPro"/>
</dbReference>
<dbReference type="SUPFAM" id="SSF51735">
    <property type="entry name" value="NAD(P)-binding Rossmann-fold domains"/>
    <property type="match status" value="1"/>
</dbReference>
<dbReference type="PRINTS" id="PR00080">
    <property type="entry name" value="SDRFAMILY"/>
</dbReference>